<reference evidence="1 2" key="1">
    <citation type="submission" date="2019-01" db="EMBL/GenBank/DDBJ databases">
        <title>Litorilituus lipolytica sp. nov., isolated from intertidal sand of the Yellow Sea in China.</title>
        <authorList>
            <person name="Liu A."/>
        </authorList>
    </citation>
    <scope>NUCLEOTIDE SEQUENCE [LARGE SCALE GENOMIC DNA]</scope>
    <source>
        <strain evidence="1 2">RZ04</strain>
    </source>
</reference>
<accession>A0A502KPL8</accession>
<name>A0A502KPL8_9GAMM</name>
<dbReference type="Gene3D" id="3.30.559.10">
    <property type="entry name" value="Chloramphenicol acetyltransferase-like domain"/>
    <property type="match status" value="1"/>
</dbReference>
<evidence type="ECO:0000313" key="2">
    <source>
        <dbReference type="Proteomes" id="UP000315303"/>
    </source>
</evidence>
<organism evidence="1 2">
    <name type="scientific">Litorilituus lipolyticus</name>
    <dbReference type="NCBI Taxonomy" id="2491017"/>
    <lineage>
        <taxon>Bacteria</taxon>
        <taxon>Pseudomonadati</taxon>
        <taxon>Pseudomonadota</taxon>
        <taxon>Gammaproteobacteria</taxon>
        <taxon>Alteromonadales</taxon>
        <taxon>Colwelliaceae</taxon>
        <taxon>Litorilituus</taxon>
    </lineage>
</organism>
<evidence type="ECO:0008006" key="3">
    <source>
        <dbReference type="Google" id="ProtNLM"/>
    </source>
</evidence>
<evidence type="ECO:0000313" key="1">
    <source>
        <dbReference type="EMBL" id="TPH13456.1"/>
    </source>
</evidence>
<comment type="caution">
    <text evidence="1">The sequence shown here is derived from an EMBL/GenBank/DDBJ whole genome shotgun (WGS) entry which is preliminary data.</text>
</comment>
<proteinExistence type="predicted"/>
<dbReference type="SUPFAM" id="SSF52777">
    <property type="entry name" value="CoA-dependent acyltransferases"/>
    <property type="match status" value="1"/>
</dbReference>
<dbReference type="EMBL" id="SAWY01000036">
    <property type="protein sequence ID" value="TPH13456.1"/>
    <property type="molecule type" value="Genomic_DNA"/>
</dbReference>
<gene>
    <name evidence="1" type="ORF">EPA86_14810</name>
</gene>
<dbReference type="RefSeq" id="WP_140604973.1">
    <property type="nucleotide sequence ID" value="NZ_SAWY01000036.1"/>
</dbReference>
<dbReference type="OrthoDB" id="9757559at2"/>
<dbReference type="Proteomes" id="UP000315303">
    <property type="component" value="Unassembled WGS sequence"/>
</dbReference>
<keyword evidence="2" id="KW-1185">Reference proteome</keyword>
<protein>
    <recommendedName>
        <fullName evidence="3">Condensation domain-containing protein</fullName>
    </recommendedName>
</protein>
<dbReference type="AlphaFoldDB" id="A0A502KPL8"/>
<dbReference type="InterPro" id="IPR023213">
    <property type="entry name" value="CAT-like_dom_sf"/>
</dbReference>
<sequence>MEHSFNTIGKIGLEGLMDRANIAFTSGYRFQGNINVMLLQQSIETVCQCIDKFSFQVNFISQDNYSWQQTETPIFSLHTLQSNSLEEAFTQVCQHSHKTFEAQNYVPMFFTLILGTNPSEENEFIIAQTSCHTHVDARSSEVIFNNIINFYNALYEQNSTEKEKIIAVTQQLKTVDSDIIVKQRFEMNSSANHEKNIEGITAYSIGDLGHHAIPMAALDELLPKYKQTERSPITQYFNVQELITTIRHEYSNVTKNSVACACIVKALYHINVQQKGLAVDHQISFKMLSDILTPAMRLQYTGNYIAFVPVTVNAGNSIAEIANEINDRIIEFKANNIDVSVFALTEDAIDQGLVGTADEPLSFVVTNWNNFTFNNQPDYLADCTSIRHQSGVNIEPKDNLGAALVNRPVFVVNFSPNDELCISQFPSLDSAKVNQNIAIQLDHVFLNAG</sequence>